<dbReference type="AlphaFoldDB" id="A0A4C1ZTH6"/>
<reference evidence="2 3" key="1">
    <citation type="journal article" date="2019" name="Commun. Biol.">
        <title>The bagworm genome reveals a unique fibroin gene that provides high tensile strength.</title>
        <authorList>
            <person name="Kono N."/>
            <person name="Nakamura H."/>
            <person name="Ohtoshi R."/>
            <person name="Tomita M."/>
            <person name="Numata K."/>
            <person name="Arakawa K."/>
        </authorList>
    </citation>
    <scope>NUCLEOTIDE SEQUENCE [LARGE SCALE GENOMIC DNA]</scope>
</reference>
<sequence>MGRRITNDNNAPNNNVRPGCPKPAIYEEKRMRVKYARGLRDYAASRISTRAPRSRTTGSRSRPRSRAGTARVRCIIEEALRASPPPGANKGYAAGECSLSPL</sequence>
<feature type="region of interest" description="Disordered" evidence="1">
    <location>
        <begin position="82"/>
        <end position="102"/>
    </location>
</feature>
<keyword evidence="3" id="KW-1185">Reference proteome</keyword>
<name>A0A4C1ZTH6_EUMVA</name>
<organism evidence="2 3">
    <name type="scientific">Eumeta variegata</name>
    <name type="common">Bagworm moth</name>
    <name type="synonym">Eumeta japonica</name>
    <dbReference type="NCBI Taxonomy" id="151549"/>
    <lineage>
        <taxon>Eukaryota</taxon>
        <taxon>Metazoa</taxon>
        <taxon>Ecdysozoa</taxon>
        <taxon>Arthropoda</taxon>
        <taxon>Hexapoda</taxon>
        <taxon>Insecta</taxon>
        <taxon>Pterygota</taxon>
        <taxon>Neoptera</taxon>
        <taxon>Endopterygota</taxon>
        <taxon>Lepidoptera</taxon>
        <taxon>Glossata</taxon>
        <taxon>Ditrysia</taxon>
        <taxon>Tineoidea</taxon>
        <taxon>Psychidae</taxon>
        <taxon>Oiketicinae</taxon>
        <taxon>Eumeta</taxon>
    </lineage>
</organism>
<protein>
    <submittedName>
        <fullName evidence="2">Uncharacterized protein</fullName>
    </submittedName>
</protein>
<evidence type="ECO:0000313" key="2">
    <source>
        <dbReference type="EMBL" id="GBP90349.1"/>
    </source>
</evidence>
<evidence type="ECO:0000256" key="1">
    <source>
        <dbReference type="SAM" id="MobiDB-lite"/>
    </source>
</evidence>
<comment type="caution">
    <text evidence="2">The sequence shown here is derived from an EMBL/GenBank/DDBJ whole genome shotgun (WGS) entry which is preliminary data.</text>
</comment>
<feature type="compositionally biased region" description="Low complexity" evidence="1">
    <location>
        <begin position="48"/>
        <end position="70"/>
    </location>
</feature>
<dbReference type="Proteomes" id="UP000299102">
    <property type="component" value="Unassembled WGS sequence"/>
</dbReference>
<proteinExistence type="predicted"/>
<accession>A0A4C1ZTH6</accession>
<gene>
    <name evidence="2" type="ORF">EVAR_55043_1</name>
</gene>
<feature type="region of interest" description="Disordered" evidence="1">
    <location>
        <begin position="44"/>
        <end position="70"/>
    </location>
</feature>
<feature type="region of interest" description="Disordered" evidence="1">
    <location>
        <begin position="1"/>
        <end position="22"/>
    </location>
</feature>
<dbReference type="EMBL" id="BGZK01002077">
    <property type="protein sequence ID" value="GBP90349.1"/>
    <property type="molecule type" value="Genomic_DNA"/>
</dbReference>
<evidence type="ECO:0000313" key="3">
    <source>
        <dbReference type="Proteomes" id="UP000299102"/>
    </source>
</evidence>